<dbReference type="Proteomes" id="UP000887579">
    <property type="component" value="Unplaced"/>
</dbReference>
<accession>A0AC34FBM4</accession>
<evidence type="ECO:0000313" key="2">
    <source>
        <dbReference type="WBParaSite" id="ES5_v2.g14495.t1"/>
    </source>
</evidence>
<dbReference type="WBParaSite" id="ES5_v2.g14495.t1">
    <property type="protein sequence ID" value="ES5_v2.g14495.t1"/>
    <property type="gene ID" value="ES5_v2.g14495"/>
</dbReference>
<name>A0AC34FBM4_9BILA</name>
<protein>
    <submittedName>
        <fullName evidence="2">Uncharacterized protein</fullName>
    </submittedName>
</protein>
<organism evidence="1 2">
    <name type="scientific">Panagrolaimus sp. ES5</name>
    <dbReference type="NCBI Taxonomy" id="591445"/>
    <lineage>
        <taxon>Eukaryota</taxon>
        <taxon>Metazoa</taxon>
        <taxon>Ecdysozoa</taxon>
        <taxon>Nematoda</taxon>
        <taxon>Chromadorea</taxon>
        <taxon>Rhabditida</taxon>
        <taxon>Tylenchina</taxon>
        <taxon>Panagrolaimomorpha</taxon>
        <taxon>Panagrolaimoidea</taxon>
        <taxon>Panagrolaimidae</taxon>
        <taxon>Panagrolaimus</taxon>
    </lineage>
</organism>
<proteinExistence type="predicted"/>
<sequence>MSGGISGFAVGGPAGAIAGGALAGCGYDYAASEYHGSPVRSKKAIQEAIADPTNEKMFNAYIFPVIDAFTGYIGADIYSSIRKAPAISYGSTRKFIVNETKKHFYGPNGELLKKRIIETFIIKNPYTQEAVMSIASQIPKIGAITAIYPYGKQILDHLKKE</sequence>
<reference evidence="2" key="1">
    <citation type="submission" date="2022-11" db="UniProtKB">
        <authorList>
            <consortium name="WormBaseParasite"/>
        </authorList>
    </citation>
    <scope>IDENTIFICATION</scope>
</reference>
<evidence type="ECO:0000313" key="1">
    <source>
        <dbReference type="Proteomes" id="UP000887579"/>
    </source>
</evidence>